<protein>
    <submittedName>
        <fullName evidence="1">Uncharacterized protein</fullName>
    </submittedName>
</protein>
<dbReference type="Proteomes" id="UP000626697">
    <property type="component" value="Unassembled WGS sequence"/>
</dbReference>
<accession>A0ABR6CJ43</accession>
<sequence length="33" mass="3717">MSLKGSDLTLYTSVIVSLKRCIEDVRLDPFVFA</sequence>
<evidence type="ECO:0000313" key="1">
    <source>
        <dbReference type="EMBL" id="MBA9025008.1"/>
    </source>
</evidence>
<gene>
    <name evidence="1" type="ORF">HNP81_000290</name>
</gene>
<reference evidence="1 2" key="1">
    <citation type="submission" date="2020-08" db="EMBL/GenBank/DDBJ databases">
        <title>Genomic Encyclopedia of Type Strains, Phase IV (KMG-IV): sequencing the most valuable type-strain genomes for metagenomic binning, comparative biology and taxonomic classification.</title>
        <authorList>
            <person name="Goeker M."/>
        </authorList>
    </citation>
    <scope>NUCLEOTIDE SEQUENCE [LARGE SCALE GENOMIC DNA]</scope>
    <source>
        <strain evidence="1 2">DSM 105481</strain>
    </source>
</reference>
<comment type="caution">
    <text evidence="1">The sequence shown here is derived from an EMBL/GenBank/DDBJ whole genome shotgun (WGS) entry which is preliminary data.</text>
</comment>
<keyword evidence="2" id="KW-1185">Reference proteome</keyword>
<name>A0ABR6CJ43_9BACI</name>
<evidence type="ECO:0000313" key="2">
    <source>
        <dbReference type="Proteomes" id="UP000626697"/>
    </source>
</evidence>
<proteinExistence type="predicted"/>
<dbReference type="EMBL" id="JACJHX010000001">
    <property type="protein sequence ID" value="MBA9025008.1"/>
    <property type="molecule type" value="Genomic_DNA"/>
</dbReference>
<organism evidence="1 2">
    <name type="scientific">Peribacillus huizhouensis</name>
    <dbReference type="NCBI Taxonomy" id="1501239"/>
    <lineage>
        <taxon>Bacteria</taxon>
        <taxon>Bacillati</taxon>
        <taxon>Bacillota</taxon>
        <taxon>Bacilli</taxon>
        <taxon>Bacillales</taxon>
        <taxon>Bacillaceae</taxon>
        <taxon>Peribacillus</taxon>
    </lineage>
</organism>